<accession>A0A844XKZ5</accession>
<protein>
    <submittedName>
        <fullName evidence="1">Uncharacterized protein</fullName>
    </submittedName>
</protein>
<proteinExistence type="predicted"/>
<evidence type="ECO:0000313" key="2">
    <source>
        <dbReference type="Proteomes" id="UP000448199"/>
    </source>
</evidence>
<keyword evidence="2" id="KW-1185">Reference proteome</keyword>
<organism evidence="1 2">
    <name type="scientific">Qipengyuania vulgaris</name>
    <dbReference type="NCBI Taxonomy" id="291985"/>
    <lineage>
        <taxon>Bacteria</taxon>
        <taxon>Pseudomonadati</taxon>
        <taxon>Pseudomonadota</taxon>
        <taxon>Alphaproteobacteria</taxon>
        <taxon>Sphingomonadales</taxon>
        <taxon>Erythrobacteraceae</taxon>
        <taxon>Qipengyuania</taxon>
    </lineage>
</organism>
<dbReference type="Proteomes" id="UP000448199">
    <property type="component" value="Unassembled WGS sequence"/>
</dbReference>
<name>A0A844XKZ5_9SPHN</name>
<sequence>MDVHRNSLGYRIGHDGEAMIVEGIDTHGEIISIVKAQRGASQGLRCECAAALVAKQGDELSWHFAHANNQSGTCAAATKATALRFIHRVLEDAGAITLPELDRTVKVQSIHSVVAEGYRDFPIHKVTGQPLQELAIVSKLKKKSSASIMERARQKNVAVMEIALHAFRNRTDEEIAEAIIEDAPRKWLYTGINFHRRELSGPLDIEAIRRGLGF</sequence>
<reference evidence="1 2" key="1">
    <citation type="submission" date="2019-12" db="EMBL/GenBank/DDBJ databases">
        <title>Genomic-based taxomic classification of the family Erythrobacteraceae.</title>
        <authorList>
            <person name="Xu L."/>
        </authorList>
    </citation>
    <scope>NUCLEOTIDE SEQUENCE [LARGE SCALE GENOMIC DNA]</scope>
    <source>
        <strain evidence="1 2">DSM 17792</strain>
    </source>
</reference>
<dbReference type="RefSeq" id="WP_160726476.1">
    <property type="nucleotide sequence ID" value="NZ_WTYC01000001.1"/>
</dbReference>
<evidence type="ECO:0000313" key="1">
    <source>
        <dbReference type="EMBL" id="MXO46855.1"/>
    </source>
</evidence>
<gene>
    <name evidence="1" type="ORF">GRI69_01085</name>
</gene>
<dbReference type="AlphaFoldDB" id="A0A844XKZ5"/>
<dbReference type="EMBL" id="WTYC01000001">
    <property type="protein sequence ID" value="MXO46855.1"/>
    <property type="molecule type" value="Genomic_DNA"/>
</dbReference>
<dbReference type="OrthoDB" id="7495417at2"/>
<comment type="caution">
    <text evidence="1">The sequence shown here is derived from an EMBL/GenBank/DDBJ whole genome shotgun (WGS) entry which is preliminary data.</text>
</comment>